<dbReference type="PANTHER" id="PTHR11851">
    <property type="entry name" value="METALLOPROTEASE"/>
    <property type="match status" value="1"/>
</dbReference>
<dbReference type="OrthoDB" id="9811314at2"/>
<name>A0A4S3KU30_9GAMM</name>
<comment type="similarity">
    <text evidence="1">Belongs to the peptidase M16 family.</text>
</comment>
<accession>A0A4S3KU30</accession>
<keyword evidence="6" id="KW-1185">Reference proteome</keyword>
<dbReference type="InterPro" id="IPR011765">
    <property type="entry name" value="Pept_M16_N"/>
</dbReference>
<dbReference type="GO" id="GO:0046872">
    <property type="term" value="F:metal ion binding"/>
    <property type="evidence" value="ECO:0007669"/>
    <property type="project" value="InterPro"/>
</dbReference>
<dbReference type="InterPro" id="IPR007863">
    <property type="entry name" value="Peptidase_M16_C"/>
</dbReference>
<evidence type="ECO:0000313" key="5">
    <source>
        <dbReference type="EMBL" id="TCS95342.1"/>
    </source>
</evidence>
<gene>
    <name evidence="5" type="ORF">EDC25_11831</name>
</gene>
<dbReference type="GO" id="GO:0006508">
    <property type="term" value="P:proteolysis"/>
    <property type="evidence" value="ECO:0007669"/>
    <property type="project" value="UniProtKB-KW"/>
</dbReference>
<keyword evidence="5" id="KW-0378">Hydrolase</keyword>
<proteinExistence type="inferred from homology"/>
<evidence type="ECO:0000313" key="6">
    <source>
        <dbReference type="Proteomes" id="UP000294599"/>
    </source>
</evidence>
<dbReference type="Pfam" id="PF05193">
    <property type="entry name" value="Peptidase_M16_C"/>
    <property type="match status" value="2"/>
</dbReference>
<organism evidence="5 6">
    <name type="scientific">Pseudofulvimonas gallinarii</name>
    <dbReference type="NCBI Taxonomy" id="634155"/>
    <lineage>
        <taxon>Bacteria</taxon>
        <taxon>Pseudomonadati</taxon>
        <taxon>Pseudomonadota</taxon>
        <taxon>Gammaproteobacteria</taxon>
        <taxon>Lysobacterales</taxon>
        <taxon>Rhodanobacteraceae</taxon>
        <taxon>Pseudofulvimonas</taxon>
    </lineage>
</organism>
<dbReference type="Gene3D" id="3.30.830.10">
    <property type="entry name" value="Metalloenzyme, LuxS/M16 peptidase-like"/>
    <property type="match status" value="4"/>
</dbReference>
<reference evidence="5 6" key="1">
    <citation type="submission" date="2019-03" db="EMBL/GenBank/DDBJ databases">
        <title>Genomic Encyclopedia of Type Strains, Phase IV (KMG-IV): sequencing the most valuable type-strain genomes for metagenomic binning, comparative biology and taxonomic classification.</title>
        <authorList>
            <person name="Goeker M."/>
        </authorList>
    </citation>
    <scope>NUCLEOTIDE SEQUENCE [LARGE SCALE GENOMIC DNA]</scope>
    <source>
        <strain evidence="5 6">DSM 21944</strain>
    </source>
</reference>
<dbReference type="Pfam" id="PF00675">
    <property type="entry name" value="Peptidase_M16"/>
    <property type="match status" value="2"/>
</dbReference>
<feature type="domain" description="Peptidase M16 C-terminal" evidence="4">
    <location>
        <begin position="208"/>
        <end position="379"/>
    </location>
</feature>
<feature type="signal peptide" evidence="2">
    <location>
        <begin position="1"/>
        <end position="21"/>
    </location>
</feature>
<keyword evidence="2" id="KW-0732">Signal</keyword>
<protein>
    <submittedName>
        <fullName evidence="5">Zinc protease</fullName>
    </submittedName>
</protein>
<evidence type="ECO:0000256" key="1">
    <source>
        <dbReference type="ARBA" id="ARBA00007261"/>
    </source>
</evidence>
<feature type="domain" description="Peptidase M16 N-terminal" evidence="3">
    <location>
        <begin position="481"/>
        <end position="584"/>
    </location>
</feature>
<feature type="chain" id="PRO_5030100262" evidence="2">
    <location>
        <begin position="22"/>
        <end position="947"/>
    </location>
</feature>
<dbReference type="InterPro" id="IPR050361">
    <property type="entry name" value="MPP/UQCRC_Complex"/>
</dbReference>
<dbReference type="InterPro" id="IPR011249">
    <property type="entry name" value="Metalloenz_LuxS/M16"/>
</dbReference>
<evidence type="ECO:0000259" key="4">
    <source>
        <dbReference type="Pfam" id="PF05193"/>
    </source>
</evidence>
<dbReference type="AlphaFoldDB" id="A0A4S3KU30"/>
<evidence type="ECO:0000259" key="3">
    <source>
        <dbReference type="Pfam" id="PF00675"/>
    </source>
</evidence>
<dbReference type="EMBL" id="SMAF01000018">
    <property type="protein sequence ID" value="TCS95342.1"/>
    <property type="molecule type" value="Genomic_DNA"/>
</dbReference>
<dbReference type="Proteomes" id="UP000294599">
    <property type="component" value="Unassembled WGS sequence"/>
</dbReference>
<keyword evidence="5" id="KW-0645">Protease</keyword>
<dbReference type="RefSeq" id="WP_123522789.1">
    <property type="nucleotide sequence ID" value="NZ_JBHLWF010000011.1"/>
</dbReference>
<feature type="domain" description="Peptidase M16 N-terminal" evidence="3">
    <location>
        <begin position="46"/>
        <end position="191"/>
    </location>
</feature>
<dbReference type="SUPFAM" id="SSF63411">
    <property type="entry name" value="LuxS/MPP-like metallohydrolase"/>
    <property type="match status" value="4"/>
</dbReference>
<comment type="caution">
    <text evidence="5">The sequence shown here is derived from an EMBL/GenBank/DDBJ whole genome shotgun (WGS) entry which is preliminary data.</text>
</comment>
<sequence length="947" mass="105584">MRFIPTLLAGLVTAAAAVAPAAPVAAADKLFDQPYLMRTLDNDLRVIVVRTDTPGVVSLQIPVQTGSRNEVEKGKSGFAHFFEHMMFRGTEAYPPEAYQAILTNAGADQNAYTTADYTNYHINFTTADLEKILEIEADRFQNLKFTEAQFRTEALAVKGEYLKNYSNPMLKGFEKLAEMSFGVHTYGHTTMGYLEDIEDMPNQMEYAHTFFDRWYRPEYTSVIVVGDVDPEATFELVRKYWGGWQRGSYTVDIPVEPPMQGPKYEHMKWNGPTLPYLLHAWRGPAFTTGERDTAALMLVNELYFGASSELYQQVVVRERWADQLFARAPSSIDPANYALIVRLTDAAHAGKVNEAIAATLTQIRSQPVDQQRLDATRSRMKYGFAGTLASADSLAAVLAQFVQYERTPETLNALYAQVDAVTPADIIAAADRVFVDGNRASLSISTTADMEGAGDFADIEAAVAAARNASLPDIDVIALPSNSPLVEVSLVFEAGAAYDPPGKAGLADLTAAMLTEGGSARRGFAELQHAFYPMASGFSAQVDKHMLRLSGVAHRDNLDAWYALVREMLLEPGFREEDFQRLKQQQINFIRVSLRGNNDEELGKEALYEMVYGPEHPYGRLNYGHVADLESITLDDVRKFYNERLTRSGLRVGLSGHFDDRFRERLLRDLATLPEGDGNAVKAAAPALSGVRNARILQKETTAVAVSFGWPIAVNRSHQDWLALWLVRSWLGEHRTSSAQLYKRIREERGMNYGNYAYIEYFPMGGMRMKPEANFARQNDLFQVWLRPLRDNNDALFATRTALFELDNLVRNGLTQAQFEATRAFLRKYAAILTASPHDRLGYAVDADWFGTPAFLDQVRGGLDRLTLRDVNAAIRRHIKPEAAQFVFVAKDAEGLARALAEDAPSSVTYNSEKPAELLAEDAIIEKLPLKLSADRIEIVPADSIFE</sequence>
<dbReference type="PANTHER" id="PTHR11851:SF49">
    <property type="entry name" value="MITOCHONDRIAL-PROCESSING PEPTIDASE SUBUNIT ALPHA"/>
    <property type="match status" value="1"/>
</dbReference>
<dbReference type="GO" id="GO:0008233">
    <property type="term" value="F:peptidase activity"/>
    <property type="evidence" value="ECO:0007669"/>
    <property type="project" value="UniProtKB-KW"/>
</dbReference>
<feature type="domain" description="Peptidase M16 C-terminal" evidence="4">
    <location>
        <begin position="631"/>
        <end position="823"/>
    </location>
</feature>
<evidence type="ECO:0000256" key="2">
    <source>
        <dbReference type="SAM" id="SignalP"/>
    </source>
</evidence>